<evidence type="ECO:0000313" key="3">
    <source>
        <dbReference type="Proteomes" id="UP000076154"/>
    </source>
</evidence>
<reference evidence="2" key="1">
    <citation type="submission" date="2018-04" db="EMBL/GenBank/DDBJ databases">
        <title>Whole genome sequencing of Hypsizygus marmoreus.</title>
        <authorList>
            <person name="Choi I.-G."/>
            <person name="Min B."/>
            <person name="Kim J.-G."/>
            <person name="Kim S."/>
            <person name="Oh Y.-L."/>
            <person name="Kong W.-S."/>
            <person name="Park H."/>
            <person name="Jeong J."/>
            <person name="Song E.-S."/>
        </authorList>
    </citation>
    <scope>NUCLEOTIDE SEQUENCE [LARGE SCALE GENOMIC DNA]</scope>
    <source>
        <strain evidence="2">51987-8</strain>
    </source>
</reference>
<evidence type="ECO:0000256" key="1">
    <source>
        <dbReference type="SAM" id="MobiDB-lite"/>
    </source>
</evidence>
<feature type="compositionally biased region" description="Polar residues" evidence="1">
    <location>
        <begin position="1"/>
        <end position="10"/>
    </location>
</feature>
<gene>
    <name evidence="2" type="ORF">Hypma_005398</name>
</gene>
<feature type="compositionally biased region" description="Low complexity" evidence="1">
    <location>
        <begin position="11"/>
        <end position="21"/>
    </location>
</feature>
<comment type="caution">
    <text evidence="2">The sequence shown here is derived from an EMBL/GenBank/DDBJ whole genome shotgun (WGS) entry which is preliminary data.</text>
</comment>
<dbReference type="InParanoid" id="A0A369K4N1"/>
<dbReference type="EMBL" id="LUEZ02000023">
    <property type="protein sequence ID" value="RDB26734.1"/>
    <property type="molecule type" value="Genomic_DNA"/>
</dbReference>
<feature type="compositionally biased region" description="Polar residues" evidence="1">
    <location>
        <begin position="319"/>
        <end position="329"/>
    </location>
</feature>
<proteinExistence type="predicted"/>
<dbReference type="OrthoDB" id="5568181at2759"/>
<feature type="compositionally biased region" description="Acidic residues" evidence="1">
    <location>
        <begin position="249"/>
        <end position="272"/>
    </location>
</feature>
<organism evidence="2 3">
    <name type="scientific">Hypsizygus marmoreus</name>
    <name type="common">White beech mushroom</name>
    <name type="synonym">Agaricus marmoreus</name>
    <dbReference type="NCBI Taxonomy" id="39966"/>
    <lineage>
        <taxon>Eukaryota</taxon>
        <taxon>Fungi</taxon>
        <taxon>Dikarya</taxon>
        <taxon>Basidiomycota</taxon>
        <taxon>Agaricomycotina</taxon>
        <taxon>Agaricomycetes</taxon>
        <taxon>Agaricomycetidae</taxon>
        <taxon>Agaricales</taxon>
        <taxon>Tricholomatineae</taxon>
        <taxon>Lyophyllaceae</taxon>
        <taxon>Hypsizygus</taxon>
    </lineage>
</organism>
<dbReference type="Gene3D" id="1.20.58.1710">
    <property type="match status" value="1"/>
</dbReference>
<feature type="region of interest" description="Disordered" evidence="1">
    <location>
        <begin position="1"/>
        <end position="21"/>
    </location>
</feature>
<dbReference type="Proteomes" id="UP000076154">
    <property type="component" value="Unassembled WGS sequence"/>
</dbReference>
<sequence>MAFPNPSATATVSTPTHLTSSSLPIPQLESLRFKANQIIDSIQALQRTIEAGNQAVMPAWPDILSKYNILLSQTHSFSMGLTVAPPSAGRSLSAGQSSGGPGNLLERIALHPSVGMTDAQLDTDVIPLLRNQQTLDVLRMENETVRRLAEHMATRGSLGVLGGAAPPHPRDMTGSAFGMGTHKATEYEDVLRECEEIRSAHDRRVERAARAVMMLRDKFDWKQRVEVEVEEPEELEWDPRIRQHAVPDESGDNDNEGEGNDQGNEEEDDGDVGMESPDGGSSDEDEVQALVDTAMDTQSPASATLPMPPSNGVLEITPASVTVSDSSPAATDVPSALGS</sequence>
<feature type="region of interest" description="Disordered" evidence="1">
    <location>
        <begin position="229"/>
        <end position="339"/>
    </location>
</feature>
<name>A0A369K4N1_HYPMA</name>
<accession>A0A369K4N1</accession>
<evidence type="ECO:0000313" key="2">
    <source>
        <dbReference type="EMBL" id="RDB26734.1"/>
    </source>
</evidence>
<dbReference type="AlphaFoldDB" id="A0A369K4N1"/>
<feature type="compositionally biased region" description="Basic and acidic residues" evidence="1">
    <location>
        <begin position="237"/>
        <end position="247"/>
    </location>
</feature>
<evidence type="ECO:0008006" key="4">
    <source>
        <dbReference type="Google" id="ProtNLM"/>
    </source>
</evidence>
<keyword evidence="3" id="KW-1185">Reference proteome</keyword>
<protein>
    <recommendedName>
        <fullName evidence="4">Mediator of RNA polymerase II transcription subunit 8</fullName>
    </recommendedName>
</protein>